<sequence>MHKHKSLKLCTALNINKRSVDRDLDVYRNLLSKLVQAKELLKEYVDREKKKIEERAKSQKASEAITTCLGDYRHAGSV</sequence>
<accession>A0A7J0DMK7</accession>
<dbReference type="GO" id="GO:0009534">
    <property type="term" value="C:chloroplast thylakoid"/>
    <property type="evidence" value="ECO:0007669"/>
    <property type="project" value="TreeGrafter"/>
</dbReference>
<dbReference type="EMBL" id="BJWL01000274">
    <property type="protein sequence ID" value="GFS37222.1"/>
    <property type="molecule type" value="Genomic_DNA"/>
</dbReference>
<dbReference type="Pfam" id="PF11264">
    <property type="entry name" value="ThylakoidFormat"/>
    <property type="match status" value="1"/>
</dbReference>
<proteinExistence type="predicted"/>
<organism evidence="2 3">
    <name type="scientific">Actinidia rufa</name>
    <dbReference type="NCBI Taxonomy" id="165716"/>
    <lineage>
        <taxon>Eukaryota</taxon>
        <taxon>Viridiplantae</taxon>
        <taxon>Streptophyta</taxon>
        <taxon>Embryophyta</taxon>
        <taxon>Tracheophyta</taxon>
        <taxon>Spermatophyta</taxon>
        <taxon>Magnoliopsida</taxon>
        <taxon>eudicotyledons</taxon>
        <taxon>Gunneridae</taxon>
        <taxon>Pentapetalae</taxon>
        <taxon>asterids</taxon>
        <taxon>Ericales</taxon>
        <taxon>Actinidiaceae</taxon>
        <taxon>Actinidia</taxon>
    </lineage>
</organism>
<comment type="caution">
    <text evidence="2">The sequence shown here is derived from an EMBL/GenBank/DDBJ whole genome shotgun (WGS) entry which is preliminary data.</text>
</comment>
<evidence type="ECO:0000313" key="2">
    <source>
        <dbReference type="EMBL" id="GFS37222.1"/>
    </source>
</evidence>
<dbReference type="GO" id="GO:0045038">
    <property type="term" value="P:protein import into chloroplast thylakoid membrane"/>
    <property type="evidence" value="ECO:0007669"/>
    <property type="project" value="TreeGrafter"/>
</dbReference>
<evidence type="ECO:0000256" key="1">
    <source>
        <dbReference type="ARBA" id="ARBA00023054"/>
    </source>
</evidence>
<keyword evidence="3" id="KW-1185">Reference proteome</keyword>
<dbReference type="GO" id="GO:0010207">
    <property type="term" value="P:photosystem II assembly"/>
    <property type="evidence" value="ECO:0007669"/>
    <property type="project" value="InterPro"/>
</dbReference>
<evidence type="ECO:0000313" key="3">
    <source>
        <dbReference type="Proteomes" id="UP000585474"/>
    </source>
</evidence>
<dbReference type="GO" id="GO:0010027">
    <property type="term" value="P:thylakoid membrane organization"/>
    <property type="evidence" value="ECO:0007669"/>
    <property type="project" value="TreeGrafter"/>
</dbReference>
<dbReference type="AlphaFoldDB" id="A0A7J0DMK7"/>
<dbReference type="PANTHER" id="PTHR34793">
    <property type="entry name" value="PROTEIN THYLAKOID FORMATION 1, CHLOROPLASTIC"/>
    <property type="match status" value="1"/>
</dbReference>
<dbReference type="Proteomes" id="UP000585474">
    <property type="component" value="Unassembled WGS sequence"/>
</dbReference>
<gene>
    <name evidence="2" type="ORF">Acr_00g0050750</name>
</gene>
<name>A0A7J0DMK7_9ERIC</name>
<reference evidence="3" key="1">
    <citation type="submission" date="2019-07" db="EMBL/GenBank/DDBJ databases">
        <title>De Novo Assembly of kiwifruit Actinidia rufa.</title>
        <authorList>
            <person name="Sugita-Konishi S."/>
            <person name="Sato K."/>
            <person name="Mori E."/>
            <person name="Abe Y."/>
            <person name="Kisaki G."/>
            <person name="Hamano K."/>
            <person name="Suezawa K."/>
            <person name="Otani M."/>
            <person name="Fukuda T."/>
            <person name="Manabe T."/>
            <person name="Gomi K."/>
            <person name="Tabuchi M."/>
            <person name="Akimitsu K."/>
            <person name="Kataoka I."/>
        </authorList>
    </citation>
    <scope>NUCLEOTIDE SEQUENCE [LARGE SCALE GENOMIC DNA]</scope>
    <source>
        <strain evidence="3">cv. Fuchu</strain>
    </source>
</reference>
<dbReference type="GO" id="GO:0045037">
    <property type="term" value="P:protein import into chloroplast stroma"/>
    <property type="evidence" value="ECO:0007669"/>
    <property type="project" value="TreeGrafter"/>
</dbReference>
<keyword evidence="1" id="KW-0175">Coiled coil</keyword>
<protein>
    <submittedName>
        <fullName evidence="2">Photosystem II reaction center PSB29 protein</fullName>
    </submittedName>
</protein>
<dbReference type="OrthoDB" id="1923886at2759"/>
<dbReference type="PANTHER" id="PTHR34793:SF1">
    <property type="entry name" value="PROTEIN THYLAKOID FORMATION 1, CHLOROPLASTIC"/>
    <property type="match status" value="1"/>
</dbReference>
<dbReference type="InterPro" id="IPR017499">
    <property type="entry name" value="Thf1"/>
</dbReference>